<dbReference type="AlphaFoldDB" id="A0A8E2DEZ3"/>
<dbReference type="EMBL" id="KV722702">
    <property type="protein sequence ID" value="OCH84237.1"/>
    <property type="molecule type" value="Genomic_DNA"/>
</dbReference>
<dbReference type="OrthoDB" id="3249923at2759"/>
<proteinExistence type="predicted"/>
<sequence length="81" mass="9706">MLNRRSFVEGSYDRGAMAFVSEYWLMIHRAAGWGALRGFLFSLMANRYLTMEQMLRVLRHYESHTGMQYWYKDSEVTEQQV</sequence>
<evidence type="ECO:0000313" key="1">
    <source>
        <dbReference type="EMBL" id="OCH84237.1"/>
    </source>
</evidence>
<organism evidence="1 2">
    <name type="scientific">Obba rivulosa</name>
    <dbReference type="NCBI Taxonomy" id="1052685"/>
    <lineage>
        <taxon>Eukaryota</taxon>
        <taxon>Fungi</taxon>
        <taxon>Dikarya</taxon>
        <taxon>Basidiomycota</taxon>
        <taxon>Agaricomycotina</taxon>
        <taxon>Agaricomycetes</taxon>
        <taxon>Polyporales</taxon>
        <taxon>Gelatoporiaceae</taxon>
        <taxon>Obba</taxon>
    </lineage>
</organism>
<keyword evidence="2" id="KW-1185">Reference proteome</keyword>
<gene>
    <name evidence="1" type="ORF">OBBRIDRAFT_786416</name>
</gene>
<dbReference type="Proteomes" id="UP000250043">
    <property type="component" value="Unassembled WGS sequence"/>
</dbReference>
<evidence type="ECO:0000313" key="2">
    <source>
        <dbReference type="Proteomes" id="UP000250043"/>
    </source>
</evidence>
<accession>A0A8E2DEZ3</accession>
<name>A0A8E2DEZ3_9APHY</name>
<reference evidence="1 2" key="1">
    <citation type="submission" date="2016-07" db="EMBL/GenBank/DDBJ databases">
        <title>Draft genome of the white-rot fungus Obba rivulosa 3A-2.</title>
        <authorList>
            <consortium name="DOE Joint Genome Institute"/>
            <person name="Miettinen O."/>
            <person name="Riley R."/>
            <person name="Acob R."/>
            <person name="Barry K."/>
            <person name="Cullen D."/>
            <person name="De Vries R."/>
            <person name="Hainaut M."/>
            <person name="Hatakka A."/>
            <person name="Henrissat B."/>
            <person name="Hilden K."/>
            <person name="Kuo R."/>
            <person name="Labutti K."/>
            <person name="Lipzen A."/>
            <person name="Makela M.R."/>
            <person name="Sandor L."/>
            <person name="Spatafora J.W."/>
            <person name="Grigoriev I.V."/>
            <person name="Hibbett D.S."/>
        </authorList>
    </citation>
    <scope>NUCLEOTIDE SEQUENCE [LARGE SCALE GENOMIC DNA]</scope>
    <source>
        <strain evidence="1 2">3A-2</strain>
    </source>
</reference>
<protein>
    <submittedName>
        <fullName evidence="1">Uncharacterized protein</fullName>
    </submittedName>
</protein>